<dbReference type="Gramene" id="TraesCLE_scaffold_072341_01G000100.1">
    <property type="protein sequence ID" value="TraesCLE_scaffold_072341_01G000100.1"/>
    <property type="gene ID" value="TraesCLE_scaffold_072341_01G000100"/>
</dbReference>
<dbReference type="OMA" id="TANCKAL"/>
<dbReference type="Gramene" id="TraesNOR3D03G01954230.1">
    <property type="protein sequence ID" value="TraesNOR3D03G01954230.1"/>
    <property type="gene ID" value="TraesNOR3D03G01954230"/>
</dbReference>
<dbReference type="GeneID" id="123079449"/>
<dbReference type="Gramene" id="TraesMAC3D03G01926390.1">
    <property type="protein sequence ID" value="TraesMAC3D03G01926390.1"/>
    <property type="gene ID" value="TraesMAC3D03G01926390"/>
</dbReference>
<dbReference type="InterPro" id="IPR032675">
    <property type="entry name" value="LRR_dom_sf"/>
</dbReference>
<dbReference type="STRING" id="4565.A0A3B6GX05"/>
<dbReference type="EnsemblPlants" id="TraesCS3D02G323600.1">
    <property type="protein sequence ID" value="TraesCS3D02G323600.1"/>
    <property type="gene ID" value="TraesCS3D02G323600"/>
</dbReference>
<evidence type="ECO:0000259" key="1">
    <source>
        <dbReference type="PROSITE" id="PS50181"/>
    </source>
</evidence>
<feature type="domain" description="F-box" evidence="1">
    <location>
        <begin position="12"/>
        <end position="48"/>
    </location>
</feature>
<dbReference type="Gramene" id="TraesROB_scaffold_001402_01G000200.1">
    <property type="protein sequence ID" value="TraesROB_scaffold_001402_01G000200.1"/>
    <property type="gene ID" value="TraesROB_scaffold_001402_01G000200"/>
</dbReference>
<dbReference type="Gramene" id="TraesCAD_scaffold_002237_01G000400.1">
    <property type="protein sequence ID" value="TraesCAD_scaffold_002237_01G000400.1"/>
    <property type="gene ID" value="TraesCAD_scaffold_002237_01G000400"/>
</dbReference>
<evidence type="ECO:0000313" key="3">
    <source>
        <dbReference type="Proteomes" id="UP000019116"/>
    </source>
</evidence>
<dbReference type="Proteomes" id="UP000019116">
    <property type="component" value="Chromosome 3D"/>
</dbReference>
<dbReference type="InterPro" id="IPR036047">
    <property type="entry name" value="F-box-like_dom_sf"/>
</dbReference>
<reference evidence="2" key="1">
    <citation type="submission" date="2018-08" db="EMBL/GenBank/DDBJ databases">
        <authorList>
            <person name="Rossello M."/>
        </authorList>
    </citation>
    <scope>NUCLEOTIDE SEQUENCE [LARGE SCALE GENOMIC DNA]</scope>
    <source>
        <strain evidence="2">cv. Chinese Spring</strain>
    </source>
</reference>
<dbReference type="Pfam" id="PF24758">
    <property type="entry name" value="LRR_At5g56370"/>
    <property type="match status" value="1"/>
</dbReference>
<sequence length="494" mass="56790">MAAAVATAGSQEDMLGKLPDDILLWILIRLDSQDVVSCSRASRRLRHLPGLPPIISLSVKDYMYGRYVQHKDDDGFEAVLSIKCRNNKAWSTTAMVQSVRSILAGKNQLGCAAIHQLHLTFYLRDESIDIVRAVEGAIARGRGIVGRAGFTMLGEKITYTSEVTDLVAQGARLLSYLGACPRAFAALTHLHVESVKLRQPDVSNLLDRCKKLKHLSLQNLDCGKEVVLRIQHPELTQLKLVMCFCDSFELKWLPELEELTIGTWCPSKRRDPVLFGHAPRLSKLTACNGYNTRCRKLKLSEFLRDANMRELHMNFDTEMPWFQMERPEQLAPRLKNLRILKLDNINEECSVTWTLFLLEAAPLLEKLHIKVSNHECESFEDEMLRKLLVVATSNIEFEPSDFKHYKLAVLTIYGFQPGDMFMQYMRRVMEAAVNLEEISLHDHWCEECDFYPLTRYPKTDQDRELIREEINRGRPSPMRTIQVLFSDNKYRTDD</sequence>
<dbReference type="InterPro" id="IPR044997">
    <property type="entry name" value="F-box_plant"/>
</dbReference>
<dbReference type="RefSeq" id="XP_044358154.1">
    <property type="nucleotide sequence ID" value="XM_044502219.1"/>
</dbReference>
<dbReference type="Gene3D" id="1.20.1280.50">
    <property type="match status" value="1"/>
</dbReference>
<dbReference type="SUPFAM" id="SSF81383">
    <property type="entry name" value="F-box domain"/>
    <property type="match status" value="1"/>
</dbReference>
<dbReference type="InterPro" id="IPR055411">
    <property type="entry name" value="LRR_FXL15/At3g58940/PEG3-like"/>
</dbReference>
<dbReference type="Gramene" id="TraesLAC3D03G01869360.1">
    <property type="protein sequence ID" value="TraesLAC3D03G01869360.1"/>
    <property type="gene ID" value="TraesLAC3D03G01869360"/>
</dbReference>
<dbReference type="Gramene" id="TraesSYM3D03G01951770.1">
    <property type="protein sequence ID" value="TraesSYM3D03G01951770.1"/>
    <property type="gene ID" value="TraesSYM3D03G01951770"/>
</dbReference>
<dbReference type="Gramene" id="TraesCS3D03G0730800.1">
    <property type="protein sequence ID" value="TraesCS3D03G0730800.1.CDS"/>
    <property type="gene ID" value="TraesCS3D03G0730800"/>
</dbReference>
<gene>
    <name evidence="2" type="primary">LOC123079449</name>
</gene>
<dbReference type="Gramene" id="TraesSTA3D03G01922780.1">
    <property type="protein sequence ID" value="TraesSTA3D03G01922780.1"/>
    <property type="gene ID" value="TraesSTA3D03G01922780"/>
</dbReference>
<protein>
    <recommendedName>
        <fullName evidence="1">F-box domain-containing protein</fullName>
    </recommendedName>
</protein>
<accession>A0A3B6GX05</accession>
<dbReference type="Pfam" id="PF12937">
    <property type="entry name" value="F-box-like"/>
    <property type="match status" value="1"/>
</dbReference>
<organism evidence="2">
    <name type="scientific">Triticum aestivum</name>
    <name type="common">Wheat</name>
    <dbReference type="NCBI Taxonomy" id="4565"/>
    <lineage>
        <taxon>Eukaryota</taxon>
        <taxon>Viridiplantae</taxon>
        <taxon>Streptophyta</taxon>
        <taxon>Embryophyta</taxon>
        <taxon>Tracheophyta</taxon>
        <taxon>Spermatophyta</taxon>
        <taxon>Magnoliopsida</taxon>
        <taxon>Liliopsida</taxon>
        <taxon>Poales</taxon>
        <taxon>Poaceae</taxon>
        <taxon>BOP clade</taxon>
        <taxon>Pooideae</taxon>
        <taxon>Triticodae</taxon>
        <taxon>Triticeae</taxon>
        <taxon>Triticinae</taxon>
        <taxon>Triticum</taxon>
    </lineage>
</organism>
<proteinExistence type="predicted"/>
<keyword evidence="3" id="KW-1185">Reference proteome</keyword>
<dbReference type="Gramene" id="TraesARI3D03G01961390.1">
    <property type="protein sequence ID" value="TraesARI3D03G01961390.1"/>
    <property type="gene ID" value="TraesARI3D03G01961390"/>
</dbReference>
<dbReference type="OrthoDB" id="596007at2759"/>
<dbReference type="Gramene" id="TraesLDM3D03G01925930.1">
    <property type="protein sequence ID" value="TraesLDM3D03G01925930.1"/>
    <property type="gene ID" value="TraesLDM3D03G01925930"/>
</dbReference>
<dbReference type="AlphaFoldDB" id="A0A3B6GX05"/>
<dbReference type="SUPFAM" id="SSF52047">
    <property type="entry name" value="RNI-like"/>
    <property type="match status" value="1"/>
</dbReference>
<dbReference type="Gramene" id="TraesCS3D02G323600.1">
    <property type="protein sequence ID" value="TraesCS3D02G323600.1"/>
    <property type="gene ID" value="TraesCS3D02G323600"/>
</dbReference>
<dbReference type="Gramene" id="TraesWEE_scaffold_038284_01G000200.1">
    <property type="protein sequence ID" value="TraesWEE_scaffold_038284_01G000200.1"/>
    <property type="gene ID" value="TraesWEE_scaffold_038284_01G000200"/>
</dbReference>
<evidence type="ECO:0000313" key="2">
    <source>
        <dbReference type="EnsemblPlants" id="TraesCS3D02G323600.1"/>
    </source>
</evidence>
<dbReference type="Gramene" id="TraesPARA_EIv1.0_1130660.1">
    <property type="protein sequence ID" value="TraesPARA_EIv1.0_1130660.1.CDS"/>
    <property type="gene ID" value="TraesPARA_EIv1.0_1130660"/>
</dbReference>
<dbReference type="Gramene" id="TraesJAG3D03G01935820.1">
    <property type="protein sequence ID" value="TraesJAG3D03G01935820.1"/>
    <property type="gene ID" value="TraesJAG3D03G01935820"/>
</dbReference>
<dbReference type="Gene3D" id="3.80.10.10">
    <property type="entry name" value="Ribonuclease Inhibitor"/>
    <property type="match status" value="1"/>
</dbReference>
<dbReference type="RefSeq" id="XP_044358153.1">
    <property type="nucleotide sequence ID" value="XM_044502218.1"/>
</dbReference>
<dbReference type="Gramene" id="TraesJUL3D03G01945530.1">
    <property type="protein sequence ID" value="TraesJUL3D03G01945530.1"/>
    <property type="gene ID" value="TraesJUL3D03G01945530"/>
</dbReference>
<dbReference type="PROSITE" id="PS50181">
    <property type="entry name" value="FBOX"/>
    <property type="match status" value="1"/>
</dbReference>
<dbReference type="InterPro" id="IPR001810">
    <property type="entry name" value="F-box_dom"/>
</dbReference>
<name>A0A3B6GX05_WHEAT</name>
<reference evidence="2" key="2">
    <citation type="submission" date="2018-10" db="UniProtKB">
        <authorList>
            <consortium name="EnsemblPlants"/>
        </authorList>
    </citation>
    <scope>IDENTIFICATION</scope>
</reference>
<dbReference type="PANTHER" id="PTHR32153">
    <property type="entry name" value="OJ000223_09.16 PROTEIN"/>
    <property type="match status" value="1"/>
</dbReference>